<evidence type="ECO:0000256" key="3">
    <source>
        <dbReference type="ARBA" id="ARBA00022777"/>
    </source>
</evidence>
<comment type="caution">
    <text evidence="6">The sequence shown here is derived from an EMBL/GenBank/DDBJ whole genome shotgun (WGS) entry which is preliminary data.</text>
</comment>
<sequence>MGTLEGTDSASADFHSDPNAIDRFGINSHVLSASIPLSPKPSRAKAKRRRSFFQELLPEGDQLTAMNIAAGLAPGDDIDDFAGIPALVIERYDRDPATPGGRIHQEDFNQALGASGAAKYQELGGVVSLSRVADVLKVVGAASDRATLARMVVFAVAIGNLDMHAKNVGLIHHPDSSARLAPTYDAVPHTHLTGNDGRMALAVGGEYRHAALTRDHLVAEIEEWAYEPHPTSSTGLFTICEKYLPWRFPLRRCTSRCTTASGCSPTIFWPDGWPDAAPRRERLTQPKPGRLAELPPPLRCHR</sequence>
<feature type="domain" description="HipA N-terminal subdomain 1" evidence="5">
    <location>
        <begin position="1"/>
        <end position="78"/>
    </location>
</feature>
<dbReference type="EMBL" id="JAAGUX010000007">
    <property type="protein sequence ID" value="NEW55211.1"/>
    <property type="molecule type" value="Genomic_DNA"/>
</dbReference>
<dbReference type="RefSeq" id="WP_163955683.1">
    <property type="nucleotide sequence ID" value="NZ_JAAGUX010000007.1"/>
</dbReference>
<evidence type="ECO:0000259" key="4">
    <source>
        <dbReference type="Pfam" id="PF07804"/>
    </source>
</evidence>
<feature type="domain" description="HipA-like C-terminal" evidence="4">
    <location>
        <begin position="81"/>
        <end position="212"/>
    </location>
</feature>
<dbReference type="Pfam" id="PF07804">
    <property type="entry name" value="HipA_C"/>
    <property type="match status" value="1"/>
</dbReference>
<dbReference type="Proteomes" id="UP000470876">
    <property type="component" value="Unassembled WGS sequence"/>
</dbReference>
<comment type="similarity">
    <text evidence="1">Belongs to the HipA Ser/Thr kinase family.</text>
</comment>
<protein>
    <submittedName>
        <fullName evidence="6">Type II toxin-antitoxin system HipA family toxin</fullName>
    </submittedName>
</protein>
<dbReference type="Pfam" id="PF13657">
    <property type="entry name" value="Couple_hipA"/>
    <property type="match status" value="1"/>
</dbReference>
<dbReference type="InterPro" id="IPR012893">
    <property type="entry name" value="HipA-like_C"/>
</dbReference>
<keyword evidence="2" id="KW-0808">Transferase</keyword>
<evidence type="ECO:0000256" key="2">
    <source>
        <dbReference type="ARBA" id="ARBA00022679"/>
    </source>
</evidence>
<keyword evidence="3" id="KW-0418">Kinase</keyword>
<organism evidence="6 7">
    <name type="scientific">Nocardia cyriacigeorgica</name>
    <dbReference type="NCBI Taxonomy" id="135487"/>
    <lineage>
        <taxon>Bacteria</taxon>
        <taxon>Bacillati</taxon>
        <taxon>Actinomycetota</taxon>
        <taxon>Actinomycetes</taxon>
        <taxon>Mycobacteriales</taxon>
        <taxon>Nocardiaceae</taxon>
        <taxon>Nocardia</taxon>
    </lineage>
</organism>
<proteinExistence type="inferred from homology"/>
<dbReference type="Gene3D" id="1.10.1070.20">
    <property type="match status" value="1"/>
</dbReference>
<name>A0ABX0CF78_9NOCA</name>
<evidence type="ECO:0000259" key="5">
    <source>
        <dbReference type="Pfam" id="PF13657"/>
    </source>
</evidence>
<dbReference type="PANTHER" id="PTHR37419:SF1">
    <property type="entry name" value="SERINE_THREONINE-PROTEIN KINASE TOXIN HIPA"/>
    <property type="match status" value="1"/>
</dbReference>
<accession>A0ABX0CF78</accession>
<dbReference type="PANTHER" id="PTHR37419">
    <property type="entry name" value="SERINE/THREONINE-PROTEIN KINASE TOXIN HIPA"/>
    <property type="match status" value="1"/>
</dbReference>
<dbReference type="InterPro" id="IPR017508">
    <property type="entry name" value="HipA_N1"/>
</dbReference>
<reference evidence="6 7" key="1">
    <citation type="submission" date="2020-01" db="EMBL/GenBank/DDBJ databases">
        <title>Genetics and antimicrobial susceptibilities of Nocardia species isolated from the soil; a comparison with species isolated from humans.</title>
        <authorList>
            <person name="Carrasco G."/>
            <person name="Monzon S."/>
            <person name="Sansegundo M."/>
            <person name="Garcia E."/>
            <person name="Garrido N."/>
            <person name="Medina M.J."/>
            <person name="Villalon P."/>
            <person name="Ramirez-Arocha A.C."/>
            <person name="Jimenez P."/>
            <person name="Cuesta I."/>
            <person name="Valdezate S."/>
        </authorList>
    </citation>
    <scope>NUCLEOTIDE SEQUENCE [LARGE SCALE GENOMIC DNA]</scope>
    <source>
        <strain evidence="6 7">CNM20110649</strain>
    </source>
</reference>
<gene>
    <name evidence="6" type="ORF">GV794_05985</name>
</gene>
<evidence type="ECO:0000313" key="6">
    <source>
        <dbReference type="EMBL" id="NEW55211.1"/>
    </source>
</evidence>
<dbReference type="InterPro" id="IPR052028">
    <property type="entry name" value="HipA_Ser/Thr_kinase"/>
</dbReference>
<evidence type="ECO:0000313" key="7">
    <source>
        <dbReference type="Proteomes" id="UP000470876"/>
    </source>
</evidence>
<evidence type="ECO:0000256" key="1">
    <source>
        <dbReference type="ARBA" id="ARBA00010164"/>
    </source>
</evidence>
<keyword evidence="7" id="KW-1185">Reference proteome</keyword>